<gene>
    <name evidence="5" type="ORF">EVOR1521_LOCUS27909</name>
</gene>
<evidence type="ECO:0000256" key="1">
    <source>
        <dbReference type="ARBA" id="ARBA00022737"/>
    </source>
</evidence>
<protein>
    <recommendedName>
        <fullName evidence="4">PROP1-like PPR domain-containing protein</fullName>
    </recommendedName>
</protein>
<keyword evidence="6" id="KW-1185">Reference proteome</keyword>
<keyword evidence="3" id="KW-0812">Transmembrane</keyword>
<keyword evidence="3" id="KW-1133">Transmembrane helix</keyword>
<dbReference type="PANTHER" id="PTHR47932">
    <property type="entry name" value="ATPASE EXPRESSION PROTEIN 3"/>
    <property type="match status" value="1"/>
</dbReference>
<reference evidence="5" key="1">
    <citation type="submission" date="2023-08" db="EMBL/GenBank/DDBJ databases">
        <authorList>
            <person name="Chen Y."/>
            <person name="Shah S."/>
            <person name="Dougan E. K."/>
            <person name="Thang M."/>
            <person name="Chan C."/>
        </authorList>
    </citation>
    <scope>NUCLEOTIDE SEQUENCE</scope>
</reference>
<dbReference type="PANTHER" id="PTHR47932:SF44">
    <property type="entry name" value="MIOREX COMPLEX COMPONENT 1"/>
    <property type="match status" value="1"/>
</dbReference>
<dbReference type="InterPro" id="IPR002885">
    <property type="entry name" value="PPR_rpt"/>
</dbReference>
<proteinExistence type="predicted"/>
<dbReference type="Gene3D" id="1.25.40.10">
    <property type="entry name" value="Tetratricopeptide repeat domain"/>
    <property type="match status" value="2"/>
</dbReference>
<dbReference type="InterPro" id="IPR011990">
    <property type="entry name" value="TPR-like_helical_dom_sf"/>
</dbReference>
<accession>A0AA36JHZ1</accession>
<comment type="caution">
    <text evidence="5">The sequence shown here is derived from an EMBL/GenBank/DDBJ whole genome shotgun (WGS) entry which is preliminary data.</text>
</comment>
<evidence type="ECO:0000256" key="3">
    <source>
        <dbReference type="SAM" id="Phobius"/>
    </source>
</evidence>
<dbReference type="Pfam" id="PF12854">
    <property type="entry name" value="PPR_1"/>
    <property type="match status" value="1"/>
</dbReference>
<dbReference type="Pfam" id="PF01535">
    <property type="entry name" value="PPR"/>
    <property type="match status" value="1"/>
</dbReference>
<evidence type="ECO:0000259" key="4">
    <source>
        <dbReference type="Pfam" id="PF17177"/>
    </source>
</evidence>
<feature type="repeat" description="PPR" evidence="2">
    <location>
        <begin position="311"/>
        <end position="345"/>
    </location>
</feature>
<dbReference type="PROSITE" id="PS51375">
    <property type="entry name" value="PPR"/>
    <property type="match status" value="2"/>
</dbReference>
<feature type="domain" description="PROP1-like PPR" evidence="4">
    <location>
        <begin position="260"/>
        <end position="369"/>
    </location>
</feature>
<feature type="transmembrane region" description="Helical" evidence="3">
    <location>
        <begin position="29"/>
        <end position="49"/>
    </location>
</feature>
<name>A0AA36JHZ1_9DINO</name>
<dbReference type="NCBIfam" id="TIGR00756">
    <property type="entry name" value="PPR"/>
    <property type="match status" value="3"/>
</dbReference>
<feature type="repeat" description="PPR" evidence="2">
    <location>
        <begin position="205"/>
        <end position="239"/>
    </location>
</feature>
<evidence type="ECO:0000313" key="5">
    <source>
        <dbReference type="EMBL" id="CAJ1405780.1"/>
    </source>
</evidence>
<evidence type="ECO:0000313" key="6">
    <source>
        <dbReference type="Proteomes" id="UP001178507"/>
    </source>
</evidence>
<keyword evidence="1" id="KW-0677">Repeat</keyword>
<organism evidence="5 6">
    <name type="scientific">Effrenium voratum</name>
    <dbReference type="NCBI Taxonomy" id="2562239"/>
    <lineage>
        <taxon>Eukaryota</taxon>
        <taxon>Sar</taxon>
        <taxon>Alveolata</taxon>
        <taxon>Dinophyceae</taxon>
        <taxon>Suessiales</taxon>
        <taxon>Symbiodiniaceae</taxon>
        <taxon>Effrenium</taxon>
    </lineage>
</organism>
<dbReference type="Proteomes" id="UP001178507">
    <property type="component" value="Unassembled WGS sequence"/>
</dbReference>
<dbReference type="Pfam" id="PF17177">
    <property type="entry name" value="PPR_long"/>
    <property type="match status" value="1"/>
</dbReference>
<sequence>MTTAESFCHTSQEVCGDGLPDIFDLQETAVLTLAFILGWFLFRLIFQLLPALSRAAKLKGTDGMGRCETRPLTGAEPEVTSTKACEETKGDVLPRLLAPRQGNAAVLDQTSARQIHSSYEECKVLIESSSDPLPGQESHLALARDRARHQDILGSANCIEAVRRAGGRVDQRTLRFFVTACAKGGMMDKAIACFQSALLEGLAPDFQSYSALVRGLCAAGQLDQATYFFYMMLEKGHRPDGLLADALLECCVSQSHLPLVEKVIAVMEDFELRPSNSTLAAHIRLCFARGELHQALQMFKEMPKQFGFTPNAYVHGVLISMCYSFGQCDSALQVHQSMLSCGCRPDSRTYECLIRCCFAVGHLSQAVALVDEALALRGGAVPARRTFIDARAVEDLLATLCRRGEALRLGLPLVKRLQAPAGGWVEHERSFA</sequence>
<dbReference type="EMBL" id="CAUJNA010003602">
    <property type="protein sequence ID" value="CAJ1405780.1"/>
    <property type="molecule type" value="Genomic_DNA"/>
</dbReference>
<keyword evidence="3" id="KW-0472">Membrane</keyword>
<evidence type="ECO:0000256" key="2">
    <source>
        <dbReference type="PROSITE-ProRule" id="PRU00708"/>
    </source>
</evidence>
<dbReference type="InterPro" id="IPR033443">
    <property type="entry name" value="PROP1-like_PPR_dom"/>
</dbReference>
<dbReference type="AlphaFoldDB" id="A0AA36JHZ1"/>